<accession>A0A7W9UPM6</accession>
<keyword evidence="2" id="KW-1185">Reference proteome</keyword>
<name>A0A7W9UPM6_9ACTN</name>
<protein>
    <submittedName>
        <fullName evidence="1">Uncharacterized protein</fullName>
    </submittedName>
</protein>
<gene>
    <name evidence="1" type="ORF">FHS34_001948</name>
</gene>
<comment type="caution">
    <text evidence="1">The sequence shown here is derived from an EMBL/GenBank/DDBJ whole genome shotgun (WGS) entry which is preliminary data.</text>
</comment>
<evidence type="ECO:0000313" key="1">
    <source>
        <dbReference type="EMBL" id="MBB5926492.1"/>
    </source>
</evidence>
<reference evidence="1 2" key="1">
    <citation type="submission" date="2020-08" db="EMBL/GenBank/DDBJ databases">
        <title>Genomic Encyclopedia of Type Strains, Phase III (KMG-III): the genomes of soil and plant-associated and newly described type strains.</title>
        <authorList>
            <person name="Whitman W."/>
        </authorList>
    </citation>
    <scope>NUCLEOTIDE SEQUENCE [LARGE SCALE GENOMIC DNA]</scope>
    <source>
        <strain evidence="1 2">CECT 3313</strain>
    </source>
</reference>
<dbReference type="EMBL" id="JACHJK010000003">
    <property type="protein sequence ID" value="MBB5926492.1"/>
    <property type="molecule type" value="Genomic_DNA"/>
</dbReference>
<sequence length="75" mass="7739">MVAGHLFGLFTVVGKLAPAVRSQRRLSHPILAADVVPGETSPLIGDAYPAALADAATAVAPQWRASATGVSMEER</sequence>
<dbReference type="Proteomes" id="UP000585836">
    <property type="component" value="Unassembled WGS sequence"/>
</dbReference>
<organism evidence="1 2">
    <name type="scientific">Streptomyces echinatus</name>
    <dbReference type="NCBI Taxonomy" id="67293"/>
    <lineage>
        <taxon>Bacteria</taxon>
        <taxon>Bacillati</taxon>
        <taxon>Actinomycetota</taxon>
        <taxon>Actinomycetes</taxon>
        <taxon>Kitasatosporales</taxon>
        <taxon>Streptomycetaceae</taxon>
        <taxon>Streptomyces</taxon>
    </lineage>
</organism>
<proteinExistence type="predicted"/>
<dbReference type="RefSeq" id="WP_184963250.1">
    <property type="nucleotide sequence ID" value="NZ_JACHJK010000003.1"/>
</dbReference>
<evidence type="ECO:0000313" key="2">
    <source>
        <dbReference type="Proteomes" id="UP000585836"/>
    </source>
</evidence>
<dbReference type="AlphaFoldDB" id="A0A7W9UPM6"/>